<dbReference type="STRING" id="1028.SAMN05661096_01704"/>
<evidence type="ECO:0000313" key="4">
    <source>
        <dbReference type="Proteomes" id="UP000193804"/>
    </source>
</evidence>
<evidence type="ECO:0000259" key="2">
    <source>
        <dbReference type="Pfam" id="PF00582"/>
    </source>
</evidence>
<dbReference type="CDD" id="cd00293">
    <property type="entry name" value="USP-like"/>
    <property type="match status" value="2"/>
</dbReference>
<proteinExistence type="inferred from homology"/>
<sequence>MYPIKKVIIGLDLSDLDKTMVEFADFLSKASAVEDVYFVNVIKNLYVPKDVLKEFPDMVENAINERKSEMEKKFNQFTSGEHKGKFHFEVLTGKIADSILKFTKEKDIDLIVLGRREKANESGALSQRLARRAACSLLIIPEGTTPKMDKILVPSDFSEHSKLALEEAINIAQLNENSTEITVQNVFTVPTGYHYTGKTFEEFTEVMKKNAVKNYKKFISKIDTKDIKLKAVYSQDTNEDVTTDMLDKAHEIKANAIIVGAKGRTATTAFFLGSIAERLIQLDSDIPLMIVRPKGKNAGFLEFLKEL</sequence>
<dbReference type="RefSeq" id="WP_085516632.1">
    <property type="nucleotide sequence ID" value="NZ_FXAW01000003.1"/>
</dbReference>
<dbReference type="InterPro" id="IPR014729">
    <property type="entry name" value="Rossmann-like_a/b/a_fold"/>
</dbReference>
<dbReference type="AlphaFoldDB" id="A0A1X7JKX0"/>
<accession>A0A1X7JKX0</accession>
<feature type="domain" description="UspA" evidence="2">
    <location>
        <begin position="149"/>
        <end position="292"/>
    </location>
</feature>
<dbReference type="SUPFAM" id="SSF52402">
    <property type="entry name" value="Adenine nucleotide alpha hydrolases-like"/>
    <property type="match status" value="2"/>
</dbReference>
<dbReference type="OrthoDB" id="1522996at2"/>
<evidence type="ECO:0000256" key="1">
    <source>
        <dbReference type="ARBA" id="ARBA00008791"/>
    </source>
</evidence>
<dbReference type="PANTHER" id="PTHR46268">
    <property type="entry name" value="STRESS RESPONSE PROTEIN NHAX"/>
    <property type="match status" value="1"/>
</dbReference>
<dbReference type="PRINTS" id="PR01438">
    <property type="entry name" value="UNVRSLSTRESS"/>
</dbReference>
<dbReference type="Pfam" id="PF00582">
    <property type="entry name" value="Usp"/>
    <property type="match status" value="2"/>
</dbReference>
<feature type="domain" description="UspA" evidence="2">
    <location>
        <begin position="4"/>
        <end position="141"/>
    </location>
</feature>
<dbReference type="InterPro" id="IPR006016">
    <property type="entry name" value="UspA"/>
</dbReference>
<dbReference type="Proteomes" id="UP000193804">
    <property type="component" value="Unassembled WGS sequence"/>
</dbReference>
<comment type="similarity">
    <text evidence="1">Belongs to the universal stress protein A family.</text>
</comment>
<dbReference type="Gene3D" id="3.40.50.620">
    <property type="entry name" value="HUPs"/>
    <property type="match status" value="2"/>
</dbReference>
<dbReference type="InterPro" id="IPR006015">
    <property type="entry name" value="Universal_stress_UspA"/>
</dbReference>
<gene>
    <name evidence="3" type="ORF">SAMN05661096_01704</name>
</gene>
<reference evidence="4" key="1">
    <citation type="submission" date="2017-04" db="EMBL/GenBank/DDBJ databases">
        <authorList>
            <person name="Varghese N."/>
            <person name="Submissions S."/>
        </authorList>
    </citation>
    <scope>NUCLEOTIDE SEQUENCE [LARGE SCALE GENOMIC DNA]</scope>
    <source>
        <strain evidence="4">DSM 4125</strain>
    </source>
</reference>
<dbReference type="EMBL" id="FXAW01000003">
    <property type="protein sequence ID" value="SMG28445.1"/>
    <property type="molecule type" value="Genomic_DNA"/>
</dbReference>
<keyword evidence="4" id="KW-1185">Reference proteome</keyword>
<organism evidence="3 4">
    <name type="scientific">Marivirga sericea</name>
    <dbReference type="NCBI Taxonomy" id="1028"/>
    <lineage>
        <taxon>Bacteria</taxon>
        <taxon>Pseudomonadati</taxon>
        <taxon>Bacteroidota</taxon>
        <taxon>Cytophagia</taxon>
        <taxon>Cytophagales</taxon>
        <taxon>Marivirgaceae</taxon>
        <taxon>Marivirga</taxon>
    </lineage>
</organism>
<name>A0A1X7JKX0_9BACT</name>
<dbReference type="PANTHER" id="PTHR46268:SF6">
    <property type="entry name" value="UNIVERSAL STRESS PROTEIN UP12"/>
    <property type="match status" value="1"/>
</dbReference>
<evidence type="ECO:0000313" key="3">
    <source>
        <dbReference type="EMBL" id="SMG28445.1"/>
    </source>
</evidence>
<protein>
    <submittedName>
        <fullName evidence="3">Nucleotide-binding universal stress protein, UspA family</fullName>
    </submittedName>
</protein>